<evidence type="ECO:0000313" key="3">
    <source>
        <dbReference type="Proteomes" id="UP000031668"/>
    </source>
</evidence>
<gene>
    <name evidence="2" type="ORF">RF11_12355</name>
</gene>
<keyword evidence="3" id="KW-1185">Reference proteome</keyword>
<protein>
    <submittedName>
        <fullName evidence="2">Uncharacterized protein</fullName>
    </submittedName>
</protein>
<feature type="region of interest" description="Disordered" evidence="1">
    <location>
        <begin position="1"/>
        <end position="22"/>
    </location>
</feature>
<dbReference type="AlphaFoldDB" id="A0A0C2JU17"/>
<comment type="caution">
    <text evidence="2">The sequence shown here is derived from an EMBL/GenBank/DDBJ whole genome shotgun (WGS) entry which is preliminary data.</text>
</comment>
<evidence type="ECO:0000256" key="1">
    <source>
        <dbReference type="SAM" id="MobiDB-lite"/>
    </source>
</evidence>
<proteinExistence type="predicted"/>
<accession>A0A0C2JU17</accession>
<organism evidence="2 3">
    <name type="scientific">Thelohanellus kitauei</name>
    <name type="common">Myxosporean</name>
    <dbReference type="NCBI Taxonomy" id="669202"/>
    <lineage>
        <taxon>Eukaryota</taxon>
        <taxon>Metazoa</taxon>
        <taxon>Cnidaria</taxon>
        <taxon>Myxozoa</taxon>
        <taxon>Myxosporea</taxon>
        <taxon>Bivalvulida</taxon>
        <taxon>Platysporina</taxon>
        <taxon>Myxobolidae</taxon>
        <taxon>Thelohanellus</taxon>
    </lineage>
</organism>
<name>A0A0C2JU17_THEKT</name>
<dbReference type="EMBL" id="JWZT01001076">
    <property type="protein sequence ID" value="KII72888.1"/>
    <property type="molecule type" value="Genomic_DNA"/>
</dbReference>
<dbReference type="Proteomes" id="UP000031668">
    <property type="component" value="Unassembled WGS sequence"/>
</dbReference>
<sequence>MYFHNGQCEVTQNIKGPDHDARERPLGNIPYTYSPFLIQIGNLLQKWKNIVMPESPRSQTDEFIQVAKYTFRLREKNLCKVKLNEEMVVLTTRKTLGTRKSREN</sequence>
<evidence type="ECO:0000313" key="2">
    <source>
        <dbReference type="EMBL" id="KII72888.1"/>
    </source>
</evidence>
<reference evidence="2 3" key="1">
    <citation type="journal article" date="2014" name="Genome Biol. Evol.">
        <title>The genome of the myxosporean Thelohanellus kitauei shows adaptations to nutrient acquisition within its fish host.</title>
        <authorList>
            <person name="Yang Y."/>
            <person name="Xiong J."/>
            <person name="Zhou Z."/>
            <person name="Huo F."/>
            <person name="Miao W."/>
            <person name="Ran C."/>
            <person name="Liu Y."/>
            <person name="Zhang J."/>
            <person name="Feng J."/>
            <person name="Wang M."/>
            <person name="Wang M."/>
            <person name="Wang L."/>
            <person name="Yao B."/>
        </authorList>
    </citation>
    <scope>NUCLEOTIDE SEQUENCE [LARGE SCALE GENOMIC DNA]</scope>
    <source>
        <strain evidence="2">Wuqing</strain>
    </source>
</reference>